<sequence>MNIQLDHLLQAVKSPEDARLAFERQLGVHTTTGGSHPQWGTYNTLCYFGLSYIEWVGVRDEEVAVRTDFGRNVIERLAVHEGPIQFALRTENMDEIVNRWAQQGVPFDGPINASRSRPDGTILHWRMLFPRQQGGTSFKLPFFIEWGSGDGDRAEDLRRTGALPTKPLFRMAAIHSVVEDLDLVKERWDMYYPVALDVASDSECGEGLQATVGDVDLYFWRPFSANMRQIVSDVGETPYQLDLARVESIGHPSDMASLSIHGLVIRIV</sequence>
<organism evidence="2 3">
    <name type="scientific">Alicyclobacillus dauci</name>
    <dbReference type="NCBI Taxonomy" id="1475485"/>
    <lineage>
        <taxon>Bacteria</taxon>
        <taxon>Bacillati</taxon>
        <taxon>Bacillota</taxon>
        <taxon>Bacilli</taxon>
        <taxon>Bacillales</taxon>
        <taxon>Alicyclobacillaceae</taxon>
        <taxon>Alicyclobacillus</taxon>
    </lineage>
</organism>
<dbReference type="InterPro" id="IPR025870">
    <property type="entry name" value="Glyoxalase-like_dom"/>
</dbReference>
<dbReference type="EMBL" id="CP104064">
    <property type="protein sequence ID" value="WAH38783.1"/>
    <property type="molecule type" value="Genomic_DNA"/>
</dbReference>
<feature type="domain" description="Glyoxalase-like" evidence="1">
    <location>
        <begin position="5"/>
        <end position="189"/>
    </location>
</feature>
<evidence type="ECO:0000313" key="3">
    <source>
        <dbReference type="Proteomes" id="UP001164803"/>
    </source>
</evidence>
<dbReference type="RefSeq" id="WP_268046372.1">
    <property type="nucleotide sequence ID" value="NZ_CP104064.1"/>
</dbReference>
<dbReference type="PANTHER" id="PTHR40265:SF1">
    <property type="entry name" value="GLYOXALASE-LIKE DOMAIN-CONTAINING PROTEIN"/>
    <property type="match status" value="1"/>
</dbReference>
<gene>
    <name evidence="2" type="ORF">NZD86_10040</name>
</gene>
<reference evidence="2" key="1">
    <citation type="submission" date="2022-08" db="EMBL/GenBank/DDBJ databases">
        <title>Alicyclobacillus dauci DSM2870, complete genome.</title>
        <authorList>
            <person name="Wang Q."/>
            <person name="Cai R."/>
            <person name="Wang Z."/>
        </authorList>
    </citation>
    <scope>NUCLEOTIDE SEQUENCE</scope>
    <source>
        <strain evidence="2">DSM 28700</strain>
    </source>
</reference>
<dbReference type="InterPro" id="IPR029068">
    <property type="entry name" value="Glyas_Bleomycin-R_OHBP_Dase"/>
</dbReference>
<evidence type="ECO:0000259" key="1">
    <source>
        <dbReference type="Pfam" id="PF13468"/>
    </source>
</evidence>
<dbReference type="SUPFAM" id="SSF54593">
    <property type="entry name" value="Glyoxalase/Bleomycin resistance protein/Dihydroxybiphenyl dioxygenase"/>
    <property type="match status" value="1"/>
</dbReference>
<dbReference type="Proteomes" id="UP001164803">
    <property type="component" value="Chromosome"/>
</dbReference>
<dbReference type="Gene3D" id="3.10.180.10">
    <property type="entry name" value="2,3-Dihydroxybiphenyl 1,2-Dioxygenase, domain 1"/>
    <property type="match status" value="1"/>
</dbReference>
<dbReference type="PANTHER" id="PTHR40265">
    <property type="entry name" value="BLL2707 PROTEIN"/>
    <property type="match status" value="1"/>
</dbReference>
<dbReference type="Pfam" id="PF13468">
    <property type="entry name" value="Glyoxalase_3"/>
    <property type="match status" value="1"/>
</dbReference>
<accession>A0ABY6Z7A3</accession>
<evidence type="ECO:0000313" key="2">
    <source>
        <dbReference type="EMBL" id="WAH38783.1"/>
    </source>
</evidence>
<keyword evidence="3" id="KW-1185">Reference proteome</keyword>
<name>A0ABY6Z7A3_9BACL</name>
<proteinExistence type="predicted"/>
<protein>
    <submittedName>
        <fullName evidence="2">VOC family protein</fullName>
    </submittedName>
</protein>